<evidence type="ECO:0000313" key="4">
    <source>
        <dbReference type="EMBL" id="QOU23116.1"/>
    </source>
</evidence>
<proteinExistence type="predicted"/>
<evidence type="ECO:0000259" key="3">
    <source>
        <dbReference type="PROSITE" id="PS50086"/>
    </source>
</evidence>
<feature type="compositionally biased region" description="Polar residues" evidence="2">
    <location>
        <begin position="90"/>
        <end position="106"/>
    </location>
</feature>
<dbReference type="RefSeq" id="XP_041139609.1">
    <property type="nucleotide sequence ID" value="XM_041281818.1"/>
</dbReference>
<dbReference type="GeneID" id="64575231"/>
<keyword evidence="1" id="KW-0175">Coiled coil</keyword>
<protein>
    <recommendedName>
        <fullName evidence="3">Rab-GAP TBC domain-containing protein</fullName>
    </recommendedName>
</protein>
<evidence type="ECO:0000256" key="2">
    <source>
        <dbReference type="SAM" id="MobiDB-lite"/>
    </source>
</evidence>
<evidence type="ECO:0000313" key="5">
    <source>
        <dbReference type="Proteomes" id="UP000663131"/>
    </source>
</evidence>
<name>A0A871RD29_DEKBR</name>
<reference evidence="4" key="2">
    <citation type="journal article" name="BMC Genomics">
        <title>New genome assemblies reveal patterns of domestication and adaptation across Brettanomyces (Dekkera) species.</title>
        <authorList>
            <person name="Roach M.J."/>
            <person name="Borneman A.R."/>
        </authorList>
    </citation>
    <scope>NUCLEOTIDE SEQUENCE</scope>
    <source>
        <strain evidence="4">UCD 2041</strain>
    </source>
</reference>
<dbReference type="Proteomes" id="UP000663131">
    <property type="component" value="Chromosome 9"/>
</dbReference>
<feature type="coiled-coil region" evidence="1">
    <location>
        <begin position="364"/>
        <end position="399"/>
    </location>
</feature>
<sequence length="747" mass="85907">MVNKHSSTPGSAQPPNLDVIQESFEDIGSQVSRNSSLKINTTTGSHSLPHTNECVAMSSRDLSTGRLRSTSMENTYCREKLSLPIGPSRPINSSNCVRRPLTSSQRYRSKLHKQKKLDDIEKEVARSPSELLSTLDSLSDDELPDDLIVFDVPFSKPLQSLCDHRASYQTSRLAQFRVVPKKRPIFPANQLQKTAHSQNVKFGLSRKKVIPPQTPKTAIVHSVNPQEPHFSRLPPAGILQRPYSNISTGSNYSTGSVRSSPATRASSIFSVVSDMSELSLMDDEESSSMSFEGKLLNRNKDPHLDESLQRISMLKSLSRLSLSDSSLESVSDKNNKKVHPSKEKYDCLSVTRQLNLPPKDHAELAKHQQDYENLMQTQINKEKEKMKKYYEKQETLKHRNDYDYKIWKMICEKYDFLICLPSTRELWWRGIPRKQGLRASIWRRQLVGKKIKIDLTKFLKEAHIIIDKACDYKTTTSQLGQKKFEKENADRMHEIRHVEDYSKQIQKCFPDMIMFQLGSTFESVLSIAIAFDIAKTKEIYRLQLSVIETNRILRLICLLLKNLESEELAFHSLIDILLKKLPHTLLTMADIPKSLKMELEEESNIRSEEMTYLKDIKDQFDRFLLTTSPNIYNHFVQHDMNTLIILQSTIATMFTNLLNMEVLERIFDIYIFEGDSFLLRCLLALIKKISYKLFGSAEETFHYLGDSSLDDLNSIDGKNILTGYEYLDVGEAEDFIRDVRKILRKNI</sequence>
<accession>A0A871RD29</accession>
<gene>
    <name evidence="4" type="ORF">BRETT_003307</name>
</gene>
<evidence type="ECO:0000256" key="1">
    <source>
        <dbReference type="SAM" id="Coils"/>
    </source>
</evidence>
<dbReference type="AlphaFoldDB" id="A0A871RD29"/>
<dbReference type="OrthoDB" id="289721at2759"/>
<dbReference type="SUPFAM" id="SSF47923">
    <property type="entry name" value="Ypt/Rab-GAP domain of gyp1p"/>
    <property type="match status" value="1"/>
</dbReference>
<feature type="domain" description="Rab-GAP TBC" evidence="3">
    <location>
        <begin position="432"/>
        <end position="674"/>
    </location>
</feature>
<dbReference type="InterPro" id="IPR035969">
    <property type="entry name" value="Rab-GAP_TBC_sf"/>
</dbReference>
<dbReference type="KEGG" id="bbrx:BRETT_003307"/>
<dbReference type="Pfam" id="PF23436">
    <property type="entry name" value="RabGap-TBC_2"/>
    <property type="match status" value="1"/>
</dbReference>
<dbReference type="SMART" id="SM00164">
    <property type="entry name" value="TBC"/>
    <property type="match status" value="1"/>
</dbReference>
<dbReference type="PROSITE" id="PS50086">
    <property type="entry name" value="TBC_RABGAP"/>
    <property type="match status" value="1"/>
</dbReference>
<dbReference type="EMBL" id="CP063137">
    <property type="protein sequence ID" value="QOU23116.1"/>
    <property type="molecule type" value="Genomic_DNA"/>
</dbReference>
<feature type="region of interest" description="Disordered" evidence="2">
    <location>
        <begin position="88"/>
        <end position="120"/>
    </location>
</feature>
<reference evidence="4" key="1">
    <citation type="submission" date="2020-10" db="EMBL/GenBank/DDBJ databases">
        <authorList>
            <person name="Palmer J.M."/>
        </authorList>
    </citation>
    <scope>NUCLEOTIDE SEQUENCE</scope>
    <source>
        <strain evidence="4">UCD 2041</strain>
    </source>
</reference>
<organism evidence="4 5">
    <name type="scientific">Dekkera bruxellensis</name>
    <name type="common">Brettanomyces custersii</name>
    <dbReference type="NCBI Taxonomy" id="5007"/>
    <lineage>
        <taxon>Eukaryota</taxon>
        <taxon>Fungi</taxon>
        <taxon>Dikarya</taxon>
        <taxon>Ascomycota</taxon>
        <taxon>Saccharomycotina</taxon>
        <taxon>Pichiomycetes</taxon>
        <taxon>Pichiales</taxon>
        <taxon>Pichiaceae</taxon>
        <taxon>Brettanomyces</taxon>
    </lineage>
</organism>
<dbReference type="InterPro" id="IPR000195">
    <property type="entry name" value="Rab-GAP-TBC_dom"/>
</dbReference>
<dbReference type="Gene3D" id="1.10.472.80">
    <property type="entry name" value="Ypt/Rab-GAP domain of gyp1p, domain 3"/>
    <property type="match status" value="1"/>
</dbReference>